<dbReference type="Proteomes" id="UP000019763">
    <property type="component" value="Unassembled WGS sequence"/>
</dbReference>
<keyword evidence="3" id="KW-1185">Reference proteome</keyword>
<evidence type="ECO:0000313" key="2">
    <source>
        <dbReference type="EMBL" id="EZG78196.1"/>
    </source>
</evidence>
<feature type="region of interest" description="Disordered" evidence="1">
    <location>
        <begin position="1"/>
        <end position="41"/>
    </location>
</feature>
<name>A0A023BAA9_GRENI</name>
<dbReference type="AlphaFoldDB" id="A0A023BAA9"/>
<proteinExistence type="predicted"/>
<feature type="compositionally biased region" description="Acidic residues" evidence="1">
    <location>
        <begin position="18"/>
        <end position="40"/>
    </location>
</feature>
<dbReference type="GeneID" id="22911538"/>
<evidence type="ECO:0000313" key="3">
    <source>
        <dbReference type="Proteomes" id="UP000019763"/>
    </source>
</evidence>
<gene>
    <name evidence="2" type="ORF">GNI_039960</name>
</gene>
<dbReference type="EMBL" id="AFNH02000306">
    <property type="protein sequence ID" value="EZG78196.1"/>
    <property type="molecule type" value="Genomic_DNA"/>
</dbReference>
<organism evidence="2 3">
    <name type="scientific">Gregarina niphandrodes</name>
    <name type="common">Septate eugregarine</name>
    <dbReference type="NCBI Taxonomy" id="110365"/>
    <lineage>
        <taxon>Eukaryota</taxon>
        <taxon>Sar</taxon>
        <taxon>Alveolata</taxon>
        <taxon>Apicomplexa</taxon>
        <taxon>Conoidasida</taxon>
        <taxon>Gregarinasina</taxon>
        <taxon>Eugregarinorida</taxon>
        <taxon>Gregarinidae</taxon>
        <taxon>Gregarina</taxon>
    </lineage>
</organism>
<dbReference type="VEuPathDB" id="CryptoDB:GNI_039960"/>
<accession>A0A023BAA9</accession>
<dbReference type="RefSeq" id="XP_011129416.1">
    <property type="nucleotide sequence ID" value="XM_011131114.1"/>
</dbReference>
<sequence length="222" mass="24109">MLDKKPNSTKVTQTSDLTTDDEDDEEEEELEQVADEDTDPLADRELVQKLTDALQTSQKLLTTVRSELATVAKKVVAVDTEMKKEAAERASEAETGVTIKLYEPGATAVPSGAAKKSEGGSEEPIFSLYPETSVTPVIYTQPAVLEEAAGVLNQAENCALEDMTYKFQYVNEQFRSSASLSTIRSMLGFLESNIRSQKEYLEASAAAVSKVMVQGEDAPGAR</sequence>
<evidence type="ECO:0000256" key="1">
    <source>
        <dbReference type="SAM" id="MobiDB-lite"/>
    </source>
</evidence>
<comment type="caution">
    <text evidence="2">The sequence shown here is derived from an EMBL/GenBank/DDBJ whole genome shotgun (WGS) entry which is preliminary data.</text>
</comment>
<reference evidence="2" key="1">
    <citation type="submission" date="2013-12" db="EMBL/GenBank/DDBJ databases">
        <authorList>
            <person name="Omoto C.K."/>
            <person name="Sibley D."/>
            <person name="Venepally P."/>
            <person name="Hadjithomas M."/>
            <person name="Karamycheva S."/>
            <person name="Brunk B."/>
            <person name="Roos D."/>
            <person name="Caler E."/>
            <person name="Lorenzi H."/>
        </authorList>
    </citation>
    <scope>NUCLEOTIDE SEQUENCE</scope>
</reference>
<protein>
    <submittedName>
        <fullName evidence="2">Uncharacterized protein</fullName>
    </submittedName>
</protein>